<sequence length="69" mass="7576">MSDEQPPVEITVYENGPAIVRGAYKLQDRDRKEIDPGRETIALCRCGLSALKPFCDGNHALRGAARSAF</sequence>
<protein>
    <submittedName>
        <fullName evidence="6">CDGSH iron-sulfur domain-containing protein</fullName>
    </submittedName>
</protein>
<feature type="domain" description="Iron-binding zinc finger CDGSH type" evidence="5">
    <location>
        <begin position="21"/>
        <end position="65"/>
    </location>
</feature>
<dbReference type="RefSeq" id="WP_151560784.1">
    <property type="nucleotide sequence ID" value="NZ_WBMT01000006.1"/>
</dbReference>
<dbReference type="AlphaFoldDB" id="A0A6H9Z119"/>
<evidence type="ECO:0000313" key="7">
    <source>
        <dbReference type="Proteomes" id="UP000468735"/>
    </source>
</evidence>
<dbReference type="EMBL" id="WBMT01000006">
    <property type="protein sequence ID" value="KAB2349010.1"/>
    <property type="molecule type" value="Genomic_DNA"/>
</dbReference>
<dbReference type="InterPro" id="IPR042216">
    <property type="entry name" value="MitoNEET_CISD"/>
</dbReference>
<keyword evidence="2" id="KW-0479">Metal-binding</keyword>
<evidence type="ECO:0000256" key="1">
    <source>
        <dbReference type="ARBA" id="ARBA00022714"/>
    </source>
</evidence>
<keyword evidence="7" id="KW-1185">Reference proteome</keyword>
<keyword evidence="1" id="KW-0001">2Fe-2S</keyword>
<name>A0A6H9Z119_9ACTN</name>
<dbReference type="Pfam" id="PF09360">
    <property type="entry name" value="zf-CDGSH"/>
    <property type="match status" value="1"/>
</dbReference>
<accession>A0A6H9Z119</accession>
<evidence type="ECO:0000313" key="6">
    <source>
        <dbReference type="EMBL" id="KAB2349010.1"/>
    </source>
</evidence>
<evidence type="ECO:0000256" key="3">
    <source>
        <dbReference type="ARBA" id="ARBA00023004"/>
    </source>
</evidence>
<organism evidence="6 7">
    <name type="scientific">Actinomadura rudentiformis</name>
    <dbReference type="NCBI Taxonomy" id="359158"/>
    <lineage>
        <taxon>Bacteria</taxon>
        <taxon>Bacillati</taxon>
        <taxon>Actinomycetota</taxon>
        <taxon>Actinomycetes</taxon>
        <taxon>Streptosporangiales</taxon>
        <taxon>Thermomonosporaceae</taxon>
        <taxon>Actinomadura</taxon>
    </lineage>
</organism>
<dbReference type="InterPro" id="IPR018967">
    <property type="entry name" value="FeS-contain_CDGSH-typ"/>
</dbReference>
<keyword evidence="4" id="KW-0411">Iron-sulfur</keyword>
<comment type="caution">
    <text evidence="6">The sequence shown here is derived from an EMBL/GenBank/DDBJ whole genome shotgun (WGS) entry which is preliminary data.</text>
</comment>
<keyword evidence="3" id="KW-0408">Iron</keyword>
<proteinExistence type="predicted"/>
<evidence type="ECO:0000259" key="5">
    <source>
        <dbReference type="SMART" id="SM00704"/>
    </source>
</evidence>
<evidence type="ECO:0000256" key="4">
    <source>
        <dbReference type="ARBA" id="ARBA00023014"/>
    </source>
</evidence>
<dbReference type="GO" id="GO:0051537">
    <property type="term" value="F:2 iron, 2 sulfur cluster binding"/>
    <property type="evidence" value="ECO:0007669"/>
    <property type="project" value="UniProtKB-KW"/>
</dbReference>
<dbReference type="Gene3D" id="3.40.5.90">
    <property type="entry name" value="CDGSH iron-sulfur domain, mitoNEET-type"/>
    <property type="match status" value="1"/>
</dbReference>
<dbReference type="OrthoDB" id="9800162at2"/>
<gene>
    <name evidence="6" type="ORF">F8566_14800</name>
</gene>
<reference evidence="6 7" key="1">
    <citation type="submission" date="2019-09" db="EMBL/GenBank/DDBJ databases">
        <title>Actinomadura physcomitrii sp. nov., a novel actinomycete isolated from moss [Physcomitrium sphaericum (Ludw) Fuernr].</title>
        <authorList>
            <person name="Zhuang X."/>
            <person name="Liu C."/>
        </authorList>
    </citation>
    <scope>NUCLEOTIDE SEQUENCE [LARGE SCALE GENOMIC DNA]</scope>
    <source>
        <strain evidence="6 7">HMC1</strain>
    </source>
</reference>
<dbReference type="SMART" id="SM00704">
    <property type="entry name" value="ZnF_CDGSH"/>
    <property type="match status" value="1"/>
</dbReference>
<dbReference type="GO" id="GO:0005737">
    <property type="term" value="C:cytoplasm"/>
    <property type="evidence" value="ECO:0007669"/>
    <property type="project" value="UniProtKB-ARBA"/>
</dbReference>
<dbReference type="GO" id="GO:0046872">
    <property type="term" value="F:metal ion binding"/>
    <property type="evidence" value="ECO:0007669"/>
    <property type="project" value="UniProtKB-KW"/>
</dbReference>
<dbReference type="Proteomes" id="UP000468735">
    <property type="component" value="Unassembled WGS sequence"/>
</dbReference>
<evidence type="ECO:0000256" key="2">
    <source>
        <dbReference type="ARBA" id="ARBA00022723"/>
    </source>
</evidence>